<accession>A0ACC7NZX8</accession>
<evidence type="ECO:0000313" key="1">
    <source>
        <dbReference type="EMBL" id="MFM9330060.1"/>
    </source>
</evidence>
<proteinExistence type="predicted"/>
<name>A0ACC7NZX8_9BACL</name>
<gene>
    <name evidence="1" type="ORF">ACI1P1_17315</name>
</gene>
<evidence type="ECO:0000313" key="2">
    <source>
        <dbReference type="Proteomes" id="UP001631969"/>
    </source>
</evidence>
<comment type="caution">
    <text evidence="1">The sequence shown here is derived from an EMBL/GenBank/DDBJ whole genome shotgun (WGS) entry which is preliminary data.</text>
</comment>
<keyword evidence="2" id="KW-1185">Reference proteome</keyword>
<reference evidence="1" key="1">
    <citation type="submission" date="2024-12" db="EMBL/GenBank/DDBJ databases">
        <authorList>
            <person name="Wu N."/>
        </authorList>
    </citation>
    <scope>NUCLEOTIDE SEQUENCE</scope>
    <source>
        <strain evidence="1">P15</strain>
    </source>
</reference>
<dbReference type="Proteomes" id="UP001631969">
    <property type="component" value="Unassembled WGS sequence"/>
</dbReference>
<organism evidence="1 2">
    <name type="scientific">Paenibacillus mesotrionivorans</name>
    <dbReference type="NCBI Taxonomy" id="3160968"/>
    <lineage>
        <taxon>Bacteria</taxon>
        <taxon>Bacillati</taxon>
        <taxon>Bacillota</taxon>
        <taxon>Bacilli</taxon>
        <taxon>Bacillales</taxon>
        <taxon>Paenibacillaceae</taxon>
        <taxon>Paenibacillus</taxon>
    </lineage>
</organism>
<dbReference type="EMBL" id="JBJURJ010000011">
    <property type="protein sequence ID" value="MFM9330060.1"/>
    <property type="molecule type" value="Genomic_DNA"/>
</dbReference>
<sequence>MHVLIPAYEPDQRLLELILQLKASGMSDILVVDDGSGEHYASLFRAAQLEGCTVLAHPVNRGKGRALKTGFRHLLDMGRADAVVCADSDGQHLPRDIMRVAQAAQEAADRMVLGSRQFTGKVPLRSSVGNTATRKIYSFLSGIPLQDTQTGLRGYPPEMLEWLCQVPGERFEYEMNLLLQAPGAGYFFRELPIETVYIDHNSSSHFRPLADSLKIYWPIAKFGSISLISALLDILLLMLIQSGTGSLLLAVWGARLCSAAFNYAMNKTFVFTSGKPTPMGRSMPKYIALAGIILLLNYGLMSLLFGQAGLPLLAAKLLTEAMLFLFSYWCQQRFVYA</sequence>
<protein>
    <submittedName>
        <fullName evidence="1">GtrA family protein</fullName>
    </submittedName>
</protein>